<keyword evidence="3 4" id="KW-0326">Glycosidase</keyword>
<evidence type="ECO:0000313" key="7">
    <source>
        <dbReference type="Proteomes" id="UP001161390"/>
    </source>
</evidence>
<dbReference type="RefSeq" id="WP_284371791.1">
    <property type="nucleotide sequence ID" value="NZ_BSNJ01000003.1"/>
</dbReference>
<comment type="similarity">
    <text evidence="4">Belongs to the glycosyl hydrolase 5 (cellulase A) family.</text>
</comment>
<keyword evidence="1" id="KW-0732">Signal</keyword>
<proteinExistence type="inferred from homology"/>
<protein>
    <submittedName>
        <fullName evidence="6">Endoglucanase</fullName>
    </submittedName>
</protein>
<keyword evidence="2 4" id="KW-0378">Hydrolase</keyword>
<evidence type="ECO:0000259" key="5">
    <source>
        <dbReference type="Pfam" id="PF00150"/>
    </source>
</evidence>
<dbReference type="Gene3D" id="3.20.20.80">
    <property type="entry name" value="Glycosidases"/>
    <property type="match status" value="1"/>
</dbReference>
<dbReference type="InterPro" id="IPR018087">
    <property type="entry name" value="Glyco_hydro_5_CS"/>
</dbReference>
<comment type="caution">
    <text evidence="6">The sequence shown here is derived from an EMBL/GenBank/DDBJ whole genome shotgun (WGS) entry which is preliminary data.</text>
</comment>
<reference evidence="6" key="2">
    <citation type="submission" date="2023-01" db="EMBL/GenBank/DDBJ databases">
        <title>Draft genome sequence of Algimonas porphyrae strain NBRC 108216.</title>
        <authorList>
            <person name="Sun Q."/>
            <person name="Mori K."/>
        </authorList>
    </citation>
    <scope>NUCLEOTIDE SEQUENCE</scope>
    <source>
        <strain evidence="6">NBRC 108216</strain>
    </source>
</reference>
<dbReference type="InterPro" id="IPR001547">
    <property type="entry name" value="Glyco_hydro_5"/>
</dbReference>
<accession>A0ABQ5UZX3</accession>
<organism evidence="6 7">
    <name type="scientific">Algimonas porphyrae</name>
    <dbReference type="NCBI Taxonomy" id="1128113"/>
    <lineage>
        <taxon>Bacteria</taxon>
        <taxon>Pseudomonadati</taxon>
        <taxon>Pseudomonadota</taxon>
        <taxon>Alphaproteobacteria</taxon>
        <taxon>Maricaulales</taxon>
        <taxon>Robiginitomaculaceae</taxon>
        <taxon>Algimonas</taxon>
    </lineage>
</organism>
<dbReference type="SUPFAM" id="SSF51445">
    <property type="entry name" value="(Trans)glycosidases"/>
    <property type="match status" value="1"/>
</dbReference>
<dbReference type="InterPro" id="IPR050386">
    <property type="entry name" value="Glycosyl_hydrolase_5"/>
</dbReference>
<dbReference type="PROSITE" id="PS00659">
    <property type="entry name" value="GLYCOSYL_HYDROL_F5"/>
    <property type="match status" value="1"/>
</dbReference>
<feature type="domain" description="Glycoside hydrolase family 5" evidence="5">
    <location>
        <begin position="95"/>
        <end position="367"/>
    </location>
</feature>
<name>A0ABQ5UZX3_9PROT</name>
<dbReference type="EMBL" id="BSNJ01000003">
    <property type="protein sequence ID" value="GLQ20853.1"/>
    <property type="molecule type" value="Genomic_DNA"/>
</dbReference>
<dbReference type="Proteomes" id="UP001161390">
    <property type="component" value="Unassembled WGS sequence"/>
</dbReference>
<evidence type="ECO:0000256" key="1">
    <source>
        <dbReference type="ARBA" id="ARBA00022729"/>
    </source>
</evidence>
<dbReference type="PANTHER" id="PTHR31297">
    <property type="entry name" value="GLUCAN ENDO-1,6-BETA-GLUCOSIDASE B"/>
    <property type="match status" value="1"/>
</dbReference>
<evidence type="ECO:0000256" key="3">
    <source>
        <dbReference type="ARBA" id="ARBA00023295"/>
    </source>
</evidence>
<evidence type="ECO:0000256" key="4">
    <source>
        <dbReference type="RuleBase" id="RU361153"/>
    </source>
</evidence>
<keyword evidence="7" id="KW-1185">Reference proteome</keyword>
<dbReference type="PANTHER" id="PTHR31297:SF17">
    <property type="entry name" value="ENDOGLUCANASE"/>
    <property type="match status" value="1"/>
</dbReference>
<evidence type="ECO:0000313" key="6">
    <source>
        <dbReference type="EMBL" id="GLQ20853.1"/>
    </source>
</evidence>
<dbReference type="Pfam" id="PF00150">
    <property type="entry name" value="Cellulase"/>
    <property type="match status" value="1"/>
</dbReference>
<reference evidence="6" key="1">
    <citation type="journal article" date="2014" name="Int. J. Syst. Evol. Microbiol.">
        <title>Complete genome of a new Firmicutes species belonging to the dominant human colonic microbiota ('Ruminococcus bicirculans') reveals two chromosomes and a selective capacity to utilize plant glucans.</title>
        <authorList>
            <consortium name="NISC Comparative Sequencing Program"/>
            <person name="Wegmann U."/>
            <person name="Louis P."/>
            <person name="Goesmann A."/>
            <person name="Henrissat B."/>
            <person name="Duncan S.H."/>
            <person name="Flint H.J."/>
        </authorList>
    </citation>
    <scope>NUCLEOTIDE SEQUENCE</scope>
    <source>
        <strain evidence="6">NBRC 108216</strain>
    </source>
</reference>
<dbReference type="InterPro" id="IPR017853">
    <property type="entry name" value="GH"/>
</dbReference>
<gene>
    <name evidence="6" type="ORF">GCM10007854_18080</name>
</gene>
<evidence type="ECO:0000256" key="2">
    <source>
        <dbReference type="ARBA" id="ARBA00022801"/>
    </source>
</evidence>
<sequence length="394" mass="44710">MVRPVQTRPPLSRLALLISVTVSLLAIAILARELTGWSKAGSYPDRAFAQDLAQDIPALSQSPAFDAQPVRRCINVAAALEAPPDEDWGYTIRVDDFSRIRAAGFDTIRLPVKWSAYTGPGPDYRIDPAFLARVDRYVAEAMRRDLQVILNVHHFDEFNSRPDAEEARLRAIWTQLSRYFKGRDAGLIFELLNEPHFEAVTLDNGRVVDQDYSHPIGIARMNRINRQLSRLIRADHPDRWIVMGSSQWGNPYPLFEGVDGVRFAPDPDPRVITTFHYYEPIAFTHQAMEFSGYPPFPRRWGTARDQRDIADVFAEVARFRAAGGHNMPVLLGEFGASTETPTAQRQAYNRLLRRLAEHHAMGWCAFDFASPTFGLFDTDRNSWDQALLETLIDP</sequence>